<keyword evidence="4" id="KW-1185">Reference proteome</keyword>
<feature type="domain" description="VOC" evidence="2">
    <location>
        <begin position="6"/>
        <end position="128"/>
    </location>
</feature>
<dbReference type="PANTHER" id="PTHR36113:SF3">
    <property type="entry name" value="SLL5075 PROTEIN"/>
    <property type="match status" value="1"/>
</dbReference>
<evidence type="ECO:0000259" key="2">
    <source>
        <dbReference type="PROSITE" id="PS51819"/>
    </source>
</evidence>
<name>A0A3M0GC56_9ACTN</name>
<evidence type="ECO:0000313" key="4">
    <source>
        <dbReference type="Proteomes" id="UP000275256"/>
    </source>
</evidence>
<dbReference type="EMBL" id="REFW01000002">
    <property type="protein sequence ID" value="RMB60202.1"/>
    <property type="molecule type" value="Genomic_DNA"/>
</dbReference>
<dbReference type="Pfam" id="PF00903">
    <property type="entry name" value="Glyoxalase"/>
    <property type="match status" value="1"/>
</dbReference>
<dbReference type="Gene3D" id="3.10.180.10">
    <property type="entry name" value="2,3-Dihydroxybiphenyl 1,2-Dioxygenase, domain 1"/>
    <property type="match status" value="1"/>
</dbReference>
<dbReference type="PANTHER" id="PTHR36113">
    <property type="entry name" value="LYASE, PUTATIVE-RELATED-RELATED"/>
    <property type="match status" value="1"/>
</dbReference>
<dbReference type="Proteomes" id="UP000275256">
    <property type="component" value="Unassembled WGS sequence"/>
</dbReference>
<dbReference type="OrthoDB" id="317332at2"/>
<evidence type="ECO:0000313" key="3">
    <source>
        <dbReference type="EMBL" id="RMB60202.1"/>
    </source>
</evidence>
<reference evidence="3 4" key="1">
    <citation type="submission" date="2018-10" db="EMBL/GenBank/DDBJ databases">
        <title>Tessaracoccus antarcticuss sp. nov., isolated from sediment.</title>
        <authorList>
            <person name="Zhou L.Y."/>
            <person name="Du Z.J."/>
        </authorList>
    </citation>
    <scope>NUCLEOTIDE SEQUENCE [LARGE SCALE GENOMIC DNA]</scope>
    <source>
        <strain evidence="3 4">JDX10</strain>
    </source>
</reference>
<comment type="caution">
    <text evidence="3">The sequence shown here is derived from an EMBL/GenBank/DDBJ whole genome shotgun (WGS) entry which is preliminary data.</text>
</comment>
<dbReference type="InterPro" id="IPR037523">
    <property type="entry name" value="VOC_core"/>
</dbReference>
<dbReference type="CDD" id="cd06587">
    <property type="entry name" value="VOC"/>
    <property type="match status" value="1"/>
</dbReference>
<gene>
    <name evidence="3" type="ORF">EAX62_11010</name>
</gene>
<sequence>MPSFAGIDHIALSVTDLEVSLDFYERVLGVQSDGGMTDGPFTRRVLPLPDGSHLGLTQHHPGSGHPFDPTNPGLDHLGFSCGSRDALSQWVDHLDALGVVHSGVQDAEYGSALSFKDPDGNALEFFAPV</sequence>
<accession>A0A3M0GC56</accession>
<dbReference type="InterPro" id="IPR004360">
    <property type="entry name" value="Glyas_Fos-R_dOase_dom"/>
</dbReference>
<organism evidence="3 4">
    <name type="scientific">Tessaracoccus antarcticus</name>
    <dbReference type="NCBI Taxonomy" id="2479848"/>
    <lineage>
        <taxon>Bacteria</taxon>
        <taxon>Bacillati</taxon>
        <taxon>Actinomycetota</taxon>
        <taxon>Actinomycetes</taxon>
        <taxon>Propionibacteriales</taxon>
        <taxon>Propionibacteriaceae</taxon>
        <taxon>Tessaracoccus</taxon>
    </lineage>
</organism>
<dbReference type="InterPro" id="IPR029068">
    <property type="entry name" value="Glyas_Bleomycin-R_OHBP_Dase"/>
</dbReference>
<evidence type="ECO:0000256" key="1">
    <source>
        <dbReference type="SAM" id="MobiDB-lite"/>
    </source>
</evidence>
<dbReference type="InterPro" id="IPR051332">
    <property type="entry name" value="Fosfomycin_Res_Enzymes"/>
</dbReference>
<protein>
    <submittedName>
        <fullName evidence="3">VOC family protein</fullName>
    </submittedName>
</protein>
<dbReference type="RefSeq" id="WP_121901682.1">
    <property type="nucleotide sequence ID" value="NZ_REFW01000002.1"/>
</dbReference>
<dbReference type="AlphaFoldDB" id="A0A3M0GC56"/>
<dbReference type="SUPFAM" id="SSF54593">
    <property type="entry name" value="Glyoxalase/Bleomycin resistance protein/Dihydroxybiphenyl dioxygenase"/>
    <property type="match status" value="1"/>
</dbReference>
<feature type="region of interest" description="Disordered" evidence="1">
    <location>
        <begin position="52"/>
        <end position="71"/>
    </location>
</feature>
<proteinExistence type="predicted"/>
<dbReference type="PROSITE" id="PS51819">
    <property type="entry name" value="VOC"/>
    <property type="match status" value="1"/>
</dbReference>